<name>A0ABW5BSY4_9BACI</name>
<protein>
    <recommendedName>
        <fullName evidence="4">DUF4179 domain-containing protein</fullName>
    </recommendedName>
</protein>
<accession>A0ABW5BSY4</accession>
<dbReference type="Proteomes" id="UP001597318">
    <property type="component" value="Unassembled WGS sequence"/>
</dbReference>
<keyword evidence="1" id="KW-0472">Membrane</keyword>
<evidence type="ECO:0000313" key="3">
    <source>
        <dbReference type="Proteomes" id="UP001597318"/>
    </source>
</evidence>
<comment type="caution">
    <text evidence="2">The sequence shown here is derived from an EMBL/GenBank/DDBJ whole genome shotgun (WGS) entry which is preliminary data.</text>
</comment>
<evidence type="ECO:0008006" key="4">
    <source>
        <dbReference type="Google" id="ProtNLM"/>
    </source>
</evidence>
<dbReference type="EMBL" id="JBHUIK010000001">
    <property type="protein sequence ID" value="MFD2212664.1"/>
    <property type="molecule type" value="Genomic_DNA"/>
</dbReference>
<keyword evidence="3" id="KW-1185">Reference proteome</keyword>
<organism evidence="2 3">
    <name type="scientific">Metabacillus endolithicus</name>
    <dbReference type="NCBI Taxonomy" id="1535204"/>
    <lineage>
        <taxon>Bacteria</taxon>
        <taxon>Bacillati</taxon>
        <taxon>Bacillota</taxon>
        <taxon>Bacilli</taxon>
        <taxon>Bacillales</taxon>
        <taxon>Bacillaceae</taxon>
        <taxon>Metabacillus</taxon>
    </lineage>
</organism>
<keyword evidence="1" id="KW-0812">Transmembrane</keyword>
<evidence type="ECO:0000313" key="2">
    <source>
        <dbReference type="EMBL" id="MFD2212664.1"/>
    </source>
</evidence>
<feature type="transmembrane region" description="Helical" evidence="1">
    <location>
        <begin position="46"/>
        <end position="65"/>
    </location>
</feature>
<dbReference type="RefSeq" id="WP_379050002.1">
    <property type="nucleotide sequence ID" value="NZ_JBHUIK010000001.1"/>
</dbReference>
<keyword evidence="1" id="KW-1133">Transmembrane helix</keyword>
<sequence length="348" mass="39575">MSLEEKELDIIINRIKSDLIPVPDELEDKINKWVVAKKHSKKKKRFRNFSIGAVAASILLVSFILSPTARTYAKDIPIVSMAVDWFEELLIEYKGIETAEKNNYKPFKPHSFSAGNYELEMDHLFLEDEQLFFTLLVKGGDIADSVYKEESGMLMMDNYPEINIESESFARNPNSVEGAGASMGIQRISGKYYIMAKYTLYIDPNTVHEFIKNDGNTLSFSVEIDGNKANVDIPLSNTKIQLGKHFVQNEKIELQNSEAPFTVQKLVVYPTRMELELTGGSQDAFLKMVSNIYLQDEKGNKYSLRVLQVNSDSYKLESLSTIYFDEKVKELTLNDGINKGVQLNITEE</sequence>
<gene>
    <name evidence="2" type="ORF">ACFSKK_02930</name>
</gene>
<proteinExistence type="predicted"/>
<evidence type="ECO:0000256" key="1">
    <source>
        <dbReference type="SAM" id="Phobius"/>
    </source>
</evidence>
<reference evidence="3" key="1">
    <citation type="journal article" date="2019" name="Int. J. Syst. Evol. Microbiol.">
        <title>The Global Catalogue of Microorganisms (GCM) 10K type strain sequencing project: providing services to taxonomists for standard genome sequencing and annotation.</title>
        <authorList>
            <consortium name="The Broad Institute Genomics Platform"/>
            <consortium name="The Broad Institute Genome Sequencing Center for Infectious Disease"/>
            <person name="Wu L."/>
            <person name="Ma J."/>
        </authorList>
    </citation>
    <scope>NUCLEOTIDE SEQUENCE [LARGE SCALE GENOMIC DNA]</scope>
    <source>
        <strain evidence="3">CGMCC 1.15474</strain>
    </source>
</reference>